<feature type="transmembrane region" description="Helical" evidence="19">
    <location>
        <begin position="330"/>
        <end position="350"/>
    </location>
</feature>
<keyword evidence="15" id="KW-0902">Two-component regulatory system</keyword>
<keyword evidence="23" id="KW-1185">Reference proteome</keyword>
<dbReference type="InterPro" id="IPR011622">
    <property type="entry name" value="7TMR_DISM_rcpt_extracell_dom2"/>
</dbReference>
<evidence type="ECO:0000256" key="13">
    <source>
        <dbReference type="ARBA" id="ARBA00022840"/>
    </source>
</evidence>
<dbReference type="Gene3D" id="2.60.40.2380">
    <property type="match status" value="1"/>
</dbReference>
<dbReference type="InterPro" id="IPR011712">
    <property type="entry name" value="Sig_transdc_His_kin_sub3_dim/P"/>
</dbReference>
<evidence type="ECO:0000256" key="10">
    <source>
        <dbReference type="ARBA" id="ARBA00022723"/>
    </source>
</evidence>
<sequence length="648" mass="74155">MGLLTKFAKLKAFILPVILCACLRVSANNIDTLLVKGPVNDYLSNYYTWFKDSNGTLTPNAAYDSLKAHKFKHDRNRKVFNRGFTGDSYWLAVYVKNDTTIQIPILWSFYNNYLSFDLYEADEGRLPLKFHGTQSSLNPLDKREYPVRSPSFKILMAPQQTKLLLVKVHAINTDNIYFPTDITTTEDYLQYETHNSFLLGKFIGYFLFALVFNILLWFALKNKLHLWHAAYVLSLIGFNINEFLLDTFTFPNWLYKLWVHIPKSMFLLLPVYLGINILQIFINQKQDFKLLYKIFRVYKVVALVVLAFVFANSFVLPANNAFVAFVRLTAYYLTLAGLMLIGVNVVSGIVRKHYYTIIYSISTIFLLFAFLDFLLNTLKLGQLFFIPPGNIVVAFTFEILALTVIFVFKYKKEKNDSIQALNETFNMRTSWAREIIKIQELERERIARDLHDDVGATLSTLKLHLSNHPEKAKTKQEALDYQRSIDLITKITEDVRAISHDLLPPDFSEDGLFIALQSRIDDINYHGRIKFQLVTEGDEEKIDKVTTAILIYRIINELITNIIKHSDASEASVQLAVLGTGIQIIIEDNGIGMGTVVNKAGIGLKNIASRVEFLNGEMHIDTSKNGSTFIISIPFDLKHDLITDNDAS</sequence>
<accession>A0A5B8W074</accession>
<dbReference type="GO" id="GO:0051539">
    <property type="term" value="F:4 iron, 4 sulfur cluster binding"/>
    <property type="evidence" value="ECO:0007669"/>
    <property type="project" value="UniProtKB-KW"/>
</dbReference>
<dbReference type="SUPFAM" id="SSF55874">
    <property type="entry name" value="ATPase domain of HSP90 chaperone/DNA topoisomerase II/histidine kinase"/>
    <property type="match status" value="1"/>
</dbReference>
<dbReference type="InterPro" id="IPR003594">
    <property type="entry name" value="HATPase_dom"/>
</dbReference>
<dbReference type="GO" id="GO:0046872">
    <property type="term" value="F:metal ion binding"/>
    <property type="evidence" value="ECO:0007669"/>
    <property type="project" value="UniProtKB-KW"/>
</dbReference>
<evidence type="ECO:0000256" key="8">
    <source>
        <dbReference type="ARBA" id="ARBA00022553"/>
    </source>
</evidence>
<gene>
    <name evidence="22" type="ORF">FSB76_09565</name>
</gene>
<evidence type="ECO:0000256" key="2">
    <source>
        <dbReference type="ARBA" id="ARBA00001966"/>
    </source>
</evidence>
<evidence type="ECO:0000256" key="20">
    <source>
        <dbReference type="SAM" id="SignalP"/>
    </source>
</evidence>
<dbReference type="Pfam" id="PF07695">
    <property type="entry name" value="7TMR-DISM_7TM"/>
    <property type="match status" value="1"/>
</dbReference>
<dbReference type="Pfam" id="PF02518">
    <property type="entry name" value="HATPase_c"/>
    <property type="match status" value="1"/>
</dbReference>
<comment type="cofactor">
    <cofactor evidence="2">
        <name>[4Fe-4S] cluster</name>
        <dbReference type="ChEBI" id="CHEBI:49883"/>
    </cofactor>
</comment>
<organism evidence="22 23">
    <name type="scientific">Mucilaginibacter ginsenosidivorax</name>
    <dbReference type="NCBI Taxonomy" id="862126"/>
    <lineage>
        <taxon>Bacteria</taxon>
        <taxon>Pseudomonadati</taxon>
        <taxon>Bacteroidota</taxon>
        <taxon>Sphingobacteriia</taxon>
        <taxon>Sphingobacteriales</taxon>
        <taxon>Sphingobacteriaceae</taxon>
        <taxon>Mucilaginibacter</taxon>
    </lineage>
</organism>
<dbReference type="Gene3D" id="3.30.565.10">
    <property type="entry name" value="Histidine kinase-like ATPase, C-terminal domain"/>
    <property type="match status" value="1"/>
</dbReference>
<dbReference type="SMART" id="SM00387">
    <property type="entry name" value="HATPase_c"/>
    <property type="match status" value="1"/>
</dbReference>
<evidence type="ECO:0000256" key="19">
    <source>
        <dbReference type="SAM" id="Phobius"/>
    </source>
</evidence>
<feature type="transmembrane region" description="Helical" evidence="19">
    <location>
        <begin position="357"/>
        <end position="378"/>
    </location>
</feature>
<dbReference type="GO" id="GO:0005737">
    <property type="term" value="C:cytoplasm"/>
    <property type="evidence" value="ECO:0007669"/>
    <property type="project" value="UniProtKB-SubCell"/>
</dbReference>
<reference evidence="22 23" key="1">
    <citation type="journal article" date="2013" name="J. Microbiol.">
        <title>Mucilaginibacter ginsenosidivorax sp. nov., with ginsenoside converting activity isolated from sediment.</title>
        <authorList>
            <person name="Kim J.K."/>
            <person name="Choi T.E."/>
            <person name="Liu Q.M."/>
            <person name="Park H.Y."/>
            <person name="Yi T.H."/>
            <person name="Yoon M.H."/>
            <person name="Kim S.C."/>
            <person name="Im W.T."/>
        </authorList>
    </citation>
    <scope>NUCLEOTIDE SEQUENCE [LARGE SCALE GENOMIC DNA]</scope>
    <source>
        <strain evidence="22 23">KHI28</strain>
    </source>
</reference>
<keyword evidence="19" id="KW-0472">Membrane</keyword>
<proteinExistence type="predicted"/>
<keyword evidence="19" id="KW-1133">Transmembrane helix</keyword>
<dbReference type="Pfam" id="PF07730">
    <property type="entry name" value="HisKA_3"/>
    <property type="match status" value="1"/>
</dbReference>
<comment type="subcellular location">
    <subcellularLocation>
        <location evidence="3">Cytoplasm</location>
    </subcellularLocation>
</comment>
<dbReference type="Pfam" id="PF07696">
    <property type="entry name" value="7TMR-DISMED2"/>
    <property type="match status" value="1"/>
</dbReference>
<evidence type="ECO:0000256" key="18">
    <source>
        <dbReference type="ARBA" id="ARBA00030800"/>
    </source>
</evidence>
<keyword evidence="13" id="KW-0067">ATP-binding</keyword>
<dbReference type="OrthoDB" id="9760839at2"/>
<dbReference type="GO" id="GO:0016020">
    <property type="term" value="C:membrane"/>
    <property type="evidence" value="ECO:0007669"/>
    <property type="project" value="InterPro"/>
</dbReference>
<feature type="transmembrane region" description="Helical" evidence="19">
    <location>
        <begin position="227"/>
        <end position="245"/>
    </location>
</feature>
<dbReference type="AlphaFoldDB" id="A0A5B8W074"/>
<evidence type="ECO:0000256" key="14">
    <source>
        <dbReference type="ARBA" id="ARBA00023004"/>
    </source>
</evidence>
<feature type="transmembrane region" description="Helical" evidence="19">
    <location>
        <begin position="294"/>
        <end position="318"/>
    </location>
</feature>
<dbReference type="Gene3D" id="1.20.5.1930">
    <property type="match status" value="1"/>
</dbReference>
<dbReference type="PANTHER" id="PTHR24421:SF10">
    <property type="entry name" value="NITRATE_NITRITE SENSOR PROTEIN NARQ"/>
    <property type="match status" value="1"/>
</dbReference>
<keyword evidence="14" id="KW-0408">Iron</keyword>
<feature type="domain" description="Histidine kinase" evidence="21">
    <location>
        <begin position="445"/>
        <end position="637"/>
    </location>
</feature>
<dbReference type="GO" id="GO:0046983">
    <property type="term" value="F:protein dimerization activity"/>
    <property type="evidence" value="ECO:0007669"/>
    <property type="project" value="InterPro"/>
</dbReference>
<evidence type="ECO:0000313" key="23">
    <source>
        <dbReference type="Proteomes" id="UP000321362"/>
    </source>
</evidence>
<evidence type="ECO:0000256" key="11">
    <source>
        <dbReference type="ARBA" id="ARBA00022741"/>
    </source>
</evidence>
<dbReference type="GO" id="GO:0000155">
    <property type="term" value="F:phosphorelay sensor kinase activity"/>
    <property type="evidence" value="ECO:0007669"/>
    <property type="project" value="InterPro"/>
</dbReference>
<dbReference type="InterPro" id="IPR036890">
    <property type="entry name" value="HATPase_C_sf"/>
</dbReference>
<evidence type="ECO:0000256" key="16">
    <source>
        <dbReference type="ARBA" id="ARBA00023014"/>
    </source>
</evidence>
<dbReference type="KEGG" id="mgk:FSB76_09565"/>
<dbReference type="InterPro" id="IPR005467">
    <property type="entry name" value="His_kinase_dom"/>
</dbReference>
<evidence type="ECO:0000256" key="17">
    <source>
        <dbReference type="ARBA" id="ARBA00024827"/>
    </source>
</evidence>
<dbReference type="EC" id="2.7.13.3" evidence="4"/>
<keyword evidence="6" id="KW-0004">4Fe-4S</keyword>
<feature type="chain" id="PRO_5022976919" description="Oxygen sensor histidine kinase NreB" evidence="20">
    <location>
        <begin position="28"/>
        <end position="648"/>
    </location>
</feature>
<keyword evidence="10" id="KW-0479">Metal-binding</keyword>
<feature type="signal peptide" evidence="20">
    <location>
        <begin position="1"/>
        <end position="27"/>
    </location>
</feature>
<keyword evidence="16" id="KW-0411">Iron-sulfur</keyword>
<evidence type="ECO:0000256" key="9">
    <source>
        <dbReference type="ARBA" id="ARBA00022679"/>
    </source>
</evidence>
<name>A0A5B8W074_9SPHI</name>
<dbReference type="Proteomes" id="UP000321362">
    <property type="component" value="Chromosome"/>
</dbReference>
<dbReference type="InterPro" id="IPR050482">
    <property type="entry name" value="Sensor_HK_TwoCompSys"/>
</dbReference>
<keyword evidence="9" id="KW-0808">Transferase</keyword>
<keyword evidence="7" id="KW-0963">Cytoplasm</keyword>
<comment type="function">
    <text evidence="17">Member of the two-component regulatory system NreB/NreC involved in the control of dissimilatory nitrate/nitrite reduction in response to oxygen. NreB functions as a direct oxygen sensor histidine kinase which is autophosphorylated, in the absence of oxygen, probably at the conserved histidine residue, and transfers its phosphate group probably to a conserved aspartate residue of NreC. NreB/NreC activates the expression of the nitrate (narGHJI) and nitrite (nir) reductase operons, as well as the putative nitrate transporter gene narT.</text>
</comment>
<evidence type="ECO:0000256" key="7">
    <source>
        <dbReference type="ARBA" id="ARBA00022490"/>
    </source>
</evidence>
<dbReference type="InterPro" id="IPR011623">
    <property type="entry name" value="7TMR_DISM_rcpt_extracell_dom1"/>
</dbReference>
<keyword evidence="11" id="KW-0547">Nucleotide-binding</keyword>
<keyword evidence="20" id="KW-0732">Signal</keyword>
<evidence type="ECO:0000259" key="21">
    <source>
        <dbReference type="PROSITE" id="PS50109"/>
    </source>
</evidence>
<dbReference type="RefSeq" id="WP_147053357.1">
    <property type="nucleotide sequence ID" value="NZ_CP042437.1"/>
</dbReference>
<dbReference type="GO" id="GO:0005524">
    <property type="term" value="F:ATP binding"/>
    <property type="evidence" value="ECO:0007669"/>
    <property type="project" value="UniProtKB-KW"/>
</dbReference>
<dbReference type="PRINTS" id="PR00344">
    <property type="entry name" value="BCTRLSENSOR"/>
</dbReference>
<dbReference type="PROSITE" id="PS50109">
    <property type="entry name" value="HIS_KIN"/>
    <property type="match status" value="1"/>
</dbReference>
<evidence type="ECO:0000256" key="4">
    <source>
        <dbReference type="ARBA" id="ARBA00012438"/>
    </source>
</evidence>
<feature type="transmembrane region" description="Helical" evidence="19">
    <location>
        <begin position="265"/>
        <end position="282"/>
    </location>
</feature>
<keyword evidence="12" id="KW-0418">Kinase</keyword>
<dbReference type="PROSITE" id="PS51257">
    <property type="entry name" value="PROKAR_LIPOPROTEIN"/>
    <property type="match status" value="1"/>
</dbReference>
<dbReference type="InterPro" id="IPR004358">
    <property type="entry name" value="Sig_transdc_His_kin-like_C"/>
</dbReference>
<evidence type="ECO:0000256" key="12">
    <source>
        <dbReference type="ARBA" id="ARBA00022777"/>
    </source>
</evidence>
<evidence type="ECO:0000256" key="1">
    <source>
        <dbReference type="ARBA" id="ARBA00000085"/>
    </source>
</evidence>
<evidence type="ECO:0000256" key="3">
    <source>
        <dbReference type="ARBA" id="ARBA00004496"/>
    </source>
</evidence>
<protein>
    <recommendedName>
        <fullName evidence="5">Oxygen sensor histidine kinase NreB</fullName>
        <ecNumber evidence="4">2.7.13.3</ecNumber>
    </recommendedName>
    <alternativeName>
        <fullName evidence="18">Nitrogen regulation protein B</fullName>
    </alternativeName>
</protein>
<evidence type="ECO:0000313" key="22">
    <source>
        <dbReference type="EMBL" id="QEC76176.1"/>
    </source>
</evidence>
<dbReference type="CDD" id="cd16917">
    <property type="entry name" value="HATPase_UhpB-NarQ-NarX-like"/>
    <property type="match status" value="1"/>
</dbReference>
<comment type="catalytic activity">
    <reaction evidence="1">
        <text>ATP + protein L-histidine = ADP + protein N-phospho-L-histidine.</text>
        <dbReference type="EC" id="2.7.13.3"/>
    </reaction>
</comment>
<dbReference type="EMBL" id="CP042437">
    <property type="protein sequence ID" value="QEC76176.1"/>
    <property type="molecule type" value="Genomic_DNA"/>
</dbReference>
<feature type="transmembrane region" description="Helical" evidence="19">
    <location>
        <begin position="202"/>
        <end position="220"/>
    </location>
</feature>
<evidence type="ECO:0000256" key="6">
    <source>
        <dbReference type="ARBA" id="ARBA00022485"/>
    </source>
</evidence>
<keyword evidence="19" id="KW-0812">Transmembrane</keyword>
<keyword evidence="8" id="KW-0597">Phosphoprotein</keyword>
<evidence type="ECO:0000256" key="5">
    <source>
        <dbReference type="ARBA" id="ARBA00017322"/>
    </source>
</evidence>
<feature type="transmembrane region" description="Helical" evidence="19">
    <location>
        <begin position="384"/>
        <end position="408"/>
    </location>
</feature>
<evidence type="ECO:0000256" key="15">
    <source>
        <dbReference type="ARBA" id="ARBA00023012"/>
    </source>
</evidence>
<dbReference type="PANTHER" id="PTHR24421">
    <property type="entry name" value="NITRATE/NITRITE SENSOR PROTEIN NARX-RELATED"/>
    <property type="match status" value="1"/>
</dbReference>